<proteinExistence type="predicted"/>
<protein>
    <submittedName>
        <fullName evidence="2">Uncharacterized protein</fullName>
    </submittedName>
</protein>
<dbReference type="AlphaFoldDB" id="A0A3E0HJ98"/>
<feature type="transmembrane region" description="Helical" evidence="1">
    <location>
        <begin position="64"/>
        <end position="83"/>
    </location>
</feature>
<gene>
    <name evidence="2" type="ORF">C7448_10757</name>
</gene>
<accession>A0A3E0HJ98</accession>
<evidence type="ECO:0000313" key="3">
    <source>
        <dbReference type="Proteomes" id="UP000256884"/>
    </source>
</evidence>
<keyword evidence="1" id="KW-0472">Membrane</keyword>
<name>A0A3E0HJ98_9FLAO</name>
<evidence type="ECO:0000313" key="2">
    <source>
        <dbReference type="EMBL" id="REH46497.1"/>
    </source>
</evidence>
<keyword evidence="1" id="KW-0812">Transmembrane</keyword>
<feature type="transmembrane region" description="Helical" evidence="1">
    <location>
        <begin position="90"/>
        <end position="109"/>
    </location>
</feature>
<keyword evidence="3" id="KW-1185">Reference proteome</keyword>
<organism evidence="2 3">
    <name type="scientific">Tenacibaculum gallaicum</name>
    <dbReference type="NCBI Taxonomy" id="561505"/>
    <lineage>
        <taxon>Bacteria</taxon>
        <taxon>Pseudomonadati</taxon>
        <taxon>Bacteroidota</taxon>
        <taxon>Flavobacteriia</taxon>
        <taxon>Flavobacteriales</taxon>
        <taxon>Flavobacteriaceae</taxon>
        <taxon>Tenacibaculum</taxon>
    </lineage>
</organism>
<dbReference type="RefSeq" id="WP_115901729.1">
    <property type="nucleotide sequence ID" value="NZ_QUNS01000007.1"/>
</dbReference>
<keyword evidence="1" id="KW-1133">Transmembrane helix</keyword>
<dbReference type="OrthoDB" id="1123332at2"/>
<dbReference type="Proteomes" id="UP000256884">
    <property type="component" value="Unassembled WGS sequence"/>
</dbReference>
<comment type="caution">
    <text evidence="2">The sequence shown here is derived from an EMBL/GenBank/DDBJ whole genome shotgun (WGS) entry which is preliminary data.</text>
</comment>
<sequence>MEEIKLNPKNVVDLNKEKRVFKKIRIEIINSPENEDIDYSKTYSKKILKSNDSIYVYNPHDMVFYLYIGGGAFLLGLLSILLLNIRGKALYFYSSPMLMGIIYIIFHYLKRNKKKFILDRSQGLISYPDYLLKKPITTKFEDLVAVIGGKGSYGALILKLRQTSFLTNYHINNYAPYRFWSFMVWYMDKNRPLPPGKTFDPYRQKDFERRKAEGFPPPLYYSCGIPTPEATPEQQAEREQYWKDEEYYAPDIKRPKDSEIFNKRTHKNWSPCVFGEKEAVLANKWYEFTFANGKVVYMLTNEKGEGFLPPEDEKYEVASLTLKDTWF</sequence>
<evidence type="ECO:0000256" key="1">
    <source>
        <dbReference type="SAM" id="Phobius"/>
    </source>
</evidence>
<dbReference type="EMBL" id="QUNS01000007">
    <property type="protein sequence ID" value="REH46497.1"/>
    <property type="molecule type" value="Genomic_DNA"/>
</dbReference>
<reference evidence="2 3" key="1">
    <citation type="submission" date="2018-08" db="EMBL/GenBank/DDBJ databases">
        <title>Genomic Encyclopedia of Type Strains, Phase IV (KMG-IV): sequencing the most valuable type-strain genomes for metagenomic binning, comparative biology and taxonomic classification.</title>
        <authorList>
            <person name="Goeker M."/>
        </authorList>
    </citation>
    <scope>NUCLEOTIDE SEQUENCE [LARGE SCALE GENOMIC DNA]</scope>
    <source>
        <strain evidence="2 3">DSM 18841</strain>
    </source>
</reference>